<organism evidence="2 3">
    <name type="scientific">Hibiscus sabdariffa</name>
    <name type="common">roselle</name>
    <dbReference type="NCBI Taxonomy" id="183260"/>
    <lineage>
        <taxon>Eukaryota</taxon>
        <taxon>Viridiplantae</taxon>
        <taxon>Streptophyta</taxon>
        <taxon>Embryophyta</taxon>
        <taxon>Tracheophyta</taxon>
        <taxon>Spermatophyta</taxon>
        <taxon>Magnoliopsida</taxon>
        <taxon>eudicotyledons</taxon>
        <taxon>Gunneridae</taxon>
        <taxon>Pentapetalae</taxon>
        <taxon>rosids</taxon>
        <taxon>malvids</taxon>
        <taxon>Malvales</taxon>
        <taxon>Malvaceae</taxon>
        <taxon>Malvoideae</taxon>
        <taxon>Hibiscus</taxon>
    </lineage>
</organism>
<name>A0ABR2DUW7_9ROSI</name>
<proteinExistence type="predicted"/>
<sequence>MVFSPSIPVTQATGTIEESLVSSSGQGVLARETPTKAVNGVETLPPKAGSTPSTSQPIDSVHGCESIVPKVVHSPILEVPLVSEATNPTEIVMHQPLVPSTQVRANPMDPPRELPTASMQPSDTTLRLST</sequence>
<dbReference type="EMBL" id="JBBPBM010000023">
    <property type="protein sequence ID" value="KAK8546681.1"/>
    <property type="molecule type" value="Genomic_DNA"/>
</dbReference>
<dbReference type="Proteomes" id="UP001472677">
    <property type="component" value="Unassembled WGS sequence"/>
</dbReference>
<feature type="region of interest" description="Disordered" evidence="1">
    <location>
        <begin position="96"/>
        <end position="130"/>
    </location>
</feature>
<reference evidence="2 3" key="1">
    <citation type="journal article" date="2024" name="G3 (Bethesda)">
        <title>Genome assembly of Hibiscus sabdariffa L. provides insights into metabolisms of medicinal natural products.</title>
        <authorList>
            <person name="Kim T."/>
        </authorList>
    </citation>
    <scope>NUCLEOTIDE SEQUENCE [LARGE SCALE GENOMIC DNA]</scope>
    <source>
        <strain evidence="2">TK-2024</strain>
        <tissue evidence="2">Old leaves</tissue>
    </source>
</reference>
<comment type="caution">
    <text evidence="2">The sequence shown here is derived from an EMBL/GenBank/DDBJ whole genome shotgun (WGS) entry which is preliminary data.</text>
</comment>
<accession>A0ABR2DUW7</accession>
<gene>
    <name evidence="2" type="ORF">V6N12_027455</name>
</gene>
<feature type="region of interest" description="Disordered" evidence="1">
    <location>
        <begin position="40"/>
        <end position="61"/>
    </location>
</feature>
<protein>
    <submittedName>
        <fullName evidence="2">Uncharacterized protein</fullName>
    </submittedName>
</protein>
<evidence type="ECO:0000256" key="1">
    <source>
        <dbReference type="SAM" id="MobiDB-lite"/>
    </source>
</evidence>
<evidence type="ECO:0000313" key="2">
    <source>
        <dbReference type="EMBL" id="KAK8546681.1"/>
    </source>
</evidence>
<feature type="compositionally biased region" description="Polar residues" evidence="1">
    <location>
        <begin position="117"/>
        <end position="130"/>
    </location>
</feature>
<keyword evidence="3" id="KW-1185">Reference proteome</keyword>
<evidence type="ECO:0000313" key="3">
    <source>
        <dbReference type="Proteomes" id="UP001472677"/>
    </source>
</evidence>